<feature type="transmembrane region" description="Helical" evidence="8">
    <location>
        <begin position="473"/>
        <end position="492"/>
    </location>
</feature>
<evidence type="ECO:0000256" key="8">
    <source>
        <dbReference type="SAM" id="Phobius"/>
    </source>
</evidence>
<evidence type="ECO:0000256" key="4">
    <source>
        <dbReference type="ARBA" id="ARBA00022692"/>
    </source>
</evidence>
<feature type="transmembrane region" description="Helical" evidence="8">
    <location>
        <begin position="71"/>
        <end position="92"/>
    </location>
</feature>
<feature type="transmembrane region" description="Helical" evidence="8">
    <location>
        <begin position="498"/>
        <end position="515"/>
    </location>
</feature>
<feature type="transmembrane region" description="Helical" evidence="8">
    <location>
        <begin position="400"/>
        <end position="421"/>
    </location>
</feature>
<feature type="domain" description="Major facilitator superfamily (MFS) profile" evidence="9">
    <location>
        <begin position="16"/>
        <end position="519"/>
    </location>
</feature>
<dbReference type="Proteomes" id="UP001175353">
    <property type="component" value="Unassembled WGS sequence"/>
</dbReference>
<evidence type="ECO:0000256" key="2">
    <source>
        <dbReference type="ARBA" id="ARBA00010992"/>
    </source>
</evidence>
<proteinExistence type="inferred from homology"/>
<keyword evidence="4 8" id="KW-0812">Transmembrane</keyword>
<feature type="transmembrane region" description="Helical" evidence="8">
    <location>
        <begin position="427"/>
        <end position="453"/>
    </location>
</feature>
<reference evidence="10" key="1">
    <citation type="submission" date="2023-06" db="EMBL/GenBank/DDBJ databases">
        <title>Black Yeasts Isolated from many extreme environments.</title>
        <authorList>
            <person name="Coleine C."/>
            <person name="Stajich J.E."/>
            <person name="Selbmann L."/>
        </authorList>
    </citation>
    <scope>NUCLEOTIDE SEQUENCE</scope>
    <source>
        <strain evidence="10">CCFEE 5200</strain>
    </source>
</reference>
<evidence type="ECO:0000256" key="3">
    <source>
        <dbReference type="ARBA" id="ARBA00022448"/>
    </source>
</evidence>
<dbReference type="Gene3D" id="1.20.1250.20">
    <property type="entry name" value="MFS general substrate transporter like domains"/>
    <property type="match status" value="1"/>
</dbReference>
<dbReference type="GO" id="GO:0005351">
    <property type="term" value="F:carbohydrate:proton symporter activity"/>
    <property type="evidence" value="ECO:0007669"/>
    <property type="project" value="TreeGrafter"/>
</dbReference>
<dbReference type="PANTHER" id="PTHR48022">
    <property type="entry name" value="PLASTIDIC GLUCOSE TRANSPORTER 4"/>
    <property type="match status" value="1"/>
</dbReference>
<dbReference type="PANTHER" id="PTHR48022:SF68">
    <property type="entry name" value="MAJOR FACILITATOR SUPERFAMILY (MFS) PROFILE DOMAIN-CONTAINING PROTEIN-RELATED"/>
    <property type="match status" value="1"/>
</dbReference>
<protein>
    <recommendedName>
        <fullName evidence="9">Major facilitator superfamily (MFS) profile domain-containing protein</fullName>
    </recommendedName>
</protein>
<comment type="similarity">
    <text evidence="2">Belongs to the major facilitator superfamily. Sugar transporter (TC 2.A.1.1) family.</text>
</comment>
<dbReference type="PRINTS" id="PR00171">
    <property type="entry name" value="SUGRTRNSPORT"/>
</dbReference>
<keyword evidence="5 8" id="KW-1133">Transmembrane helix</keyword>
<sequence>MGNFYGLRGTKLNIAIAIVAGTDFALFGYDQGVMGGLLTLNSFLKYFPQIDTQKPPGGNASKASNVQGITVGAYTLGCFFGAVATIWLGNFLGRKRTIMVGSTIMIVGAAIQCSSFSLGQLIAARLLTGFGNGEWHWSPCTPRSRLTWRRDEHKYCTNMVSTSVTLNGYSRHLLTLAPFDTRQSETSKSHRRGQMVMIEGSLIVFGVMLSYWIDLGFSFLDPSDVSWRFPIAFQILLAVFIVCCELYRQLTSSNTHTDTFPVIPGLPESPRWLVLKGREARALEVLAALSDLPEDDPAVQDEFKAVKDTVFEMAQGSFSDSFKTNRNRNLHRTILAYVNQMFQQISGINIITYYAATIFHNNIGMSAFMSRLLAALNGTEYFIASWVAIFTIEKFGRRKLMLFGAAGQALSMAVLAGTTSVPGNASLGIAAAIFLFVFNSFFAVGWLGMTWLYPAEITPLDIRAPANAISTTANWIFNFMVVMVTPVAFNAIKWKTYLVFAAINAFMVPCVYFFFPETAYRSLEEMDEIFHQAKGLRGALTVVKIAREQPHRYGKNGELLIAWEDTDDARDVERRRSSIVPHGAAGATEKFDGSTFENGGEKREHI</sequence>
<dbReference type="InterPro" id="IPR036259">
    <property type="entry name" value="MFS_trans_sf"/>
</dbReference>
<evidence type="ECO:0000313" key="10">
    <source>
        <dbReference type="EMBL" id="KAK0994494.1"/>
    </source>
</evidence>
<keyword evidence="3" id="KW-0813">Transport</keyword>
<keyword evidence="6 8" id="KW-0472">Membrane</keyword>
<dbReference type="AlphaFoldDB" id="A0AAN6QVS3"/>
<dbReference type="SUPFAM" id="SSF103473">
    <property type="entry name" value="MFS general substrate transporter"/>
    <property type="match status" value="2"/>
</dbReference>
<evidence type="ECO:0000313" key="11">
    <source>
        <dbReference type="Proteomes" id="UP001175353"/>
    </source>
</evidence>
<evidence type="ECO:0000256" key="7">
    <source>
        <dbReference type="SAM" id="MobiDB-lite"/>
    </source>
</evidence>
<organism evidence="10 11">
    <name type="scientific">Friedmanniomyces endolithicus</name>
    <dbReference type="NCBI Taxonomy" id="329885"/>
    <lineage>
        <taxon>Eukaryota</taxon>
        <taxon>Fungi</taxon>
        <taxon>Dikarya</taxon>
        <taxon>Ascomycota</taxon>
        <taxon>Pezizomycotina</taxon>
        <taxon>Dothideomycetes</taxon>
        <taxon>Dothideomycetidae</taxon>
        <taxon>Mycosphaerellales</taxon>
        <taxon>Teratosphaeriaceae</taxon>
        <taxon>Friedmanniomyces</taxon>
    </lineage>
</organism>
<evidence type="ECO:0000256" key="6">
    <source>
        <dbReference type="ARBA" id="ARBA00023136"/>
    </source>
</evidence>
<keyword evidence="11" id="KW-1185">Reference proteome</keyword>
<feature type="region of interest" description="Disordered" evidence="7">
    <location>
        <begin position="585"/>
        <end position="606"/>
    </location>
</feature>
<dbReference type="InterPro" id="IPR005829">
    <property type="entry name" value="Sugar_transporter_CS"/>
</dbReference>
<dbReference type="InterPro" id="IPR020846">
    <property type="entry name" value="MFS_dom"/>
</dbReference>
<accession>A0AAN6QVS3</accession>
<feature type="transmembrane region" description="Helical" evidence="8">
    <location>
        <begin position="368"/>
        <end position="388"/>
    </location>
</feature>
<dbReference type="GO" id="GO:0016020">
    <property type="term" value="C:membrane"/>
    <property type="evidence" value="ECO:0007669"/>
    <property type="project" value="UniProtKB-SubCell"/>
</dbReference>
<name>A0AAN6QVS3_9PEZI</name>
<feature type="transmembrane region" description="Helical" evidence="8">
    <location>
        <begin position="196"/>
        <end position="213"/>
    </location>
</feature>
<dbReference type="Pfam" id="PF00083">
    <property type="entry name" value="Sugar_tr"/>
    <property type="match status" value="3"/>
</dbReference>
<dbReference type="PROSITE" id="PS00216">
    <property type="entry name" value="SUGAR_TRANSPORT_1"/>
    <property type="match status" value="1"/>
</dbReference>
<evidence type="ECO:0000256" key="1">
    <source>
        <dbReference type="ARBA" id="ARBA00004141"/>
    </source>
</evidence>
<comment type="caution">
    <text evidence="10">The sequence shown here is derived from an EMBL/GenBank/DDBJ whole genome shotgun (WGS) entry which is preliminary data.</text>
</comment>
<evidence type="ECO:0000259" key="9">
    <source>
        <dbReference type="PROSITE" id="PS50850"/>
    </source>
</evidence>
<gene>
    <name evidence="10" type="ORF">LTR91_007562</name>
</gene>
<dbReference type="InterPro" id="IPR050360">
    <property type="entry name" value="MFS_Sugar_Transporters"/>
</dbReference>
<dbReference type="InterPro" id="IPR005828">
    <property type="entry name" value="MFS_sugar_transport-like"/>
</dbReference>
<feature type="transmembrane region" description="Helical" evidence="8">
    <location>
        <begin position="334"/>
        <end position="356"/>
    </location>
</feature>
<evidence type="ECO:0000256" key="5">
    <source>
        <dbReference type="ARBA" id="ARBA00022989"/>
    </source>
</evidence>
<comment type="subcellular location">
    <subcellularLocation>
        <location evidence="1">Membrane</location>
        <topology evidence="1">Multi-pass membrane protein</topology>
    </subcellularLocation>
</comment>
<dbReference type="PROSITE" id="PS50850">
    <property type="entry name" value="MFS"/>
    <property type="match status" value="1"/>
</dbReference>
<dbReference type="EMBL" id="JAUJLE010000055">
    <property type="protein sequence ID" value="KAK0994494.1"/>
    <property type="molecule type" value="Genomic_DNA"/>
</dbReference>
<feature type="transmembrane region" description="Helical" evidence="8">
    <location>
        <begin position="12"/>
        <end position="29"/>
    </location>
</feature>
<dbReference type="InterPro" id="IPR003663">
    <property type="entry name" value="Sugar/inositol_transpt"/>
</dbReference>
<feature type="transmembrane region" description="Helical" evidence="8">
    <location>
        <begin position="225"/>
        <end position="247"/>
    </location>
</feature>